<feature type="compositionally biased region" description="Basic and acidic residues" evidence="1">
    <location>
        <begin position="52"/>
        <end position="69"/>
    </location>
</feature>
<feature type="region of interest" description="Disordered" evidence="1">
    <location>
        <begin position="46"/>
        <end position="69"/>
    </location>
</feature>
<evidence type="ECO:0000313" key="2">
    <source>
        <dbReference type="EMBL" id="VVB04699.1"/>
    </source>
</evidence>
<organism evidence="2 3">
    <name type="scientific">Arabis nemorensis</name>
    <dbReference type="NCBI Taxonomy" id="586526"/>
    <lineage>
        <taxon>Eukaryota</taxon>
        <taxon>Viridiplantae</taxon>
        <taxon>Streptophyta</taxon>
        <taxon>Embryophyta</taxon>
        <taxon>Tracheophyta</taxon>
        <taxon>Spermatophyta</taxon>
        <taxon>Magnoliopsida</taxon>
        <taxon>eudicotyledons</taxon>
        <taxon>Gunneridae</taxon>
        <taxon>Pentapetalae</taxon>
        <taxon>rosids</taxon>
        <taxon>malvids</taxon>
        <taxon>Brassicales</taxon>
        <taxon>Brassicaceae</taxon>
        <taxon>Arabideae</taxon>
        <taxon>Arabis</taxon>
    </lineage>
</organism>
<sequence>MVRTNGRRREAAGGAGGRSGRAHRVSVQPKDTAIILVTNIFGKLGEDMGNTEIHEDENISDANKENEDN</sequence>
<dbReference type="Proteomes" id="UP000489600">
    <property type="component" value="Unassembled WGS sequence"/>
</dbReference>
<proteinExistence type="predicted"/>
<protein>
    <submittedName>
        <fullName evidence="2">Uncharacterized protein</fullName>
    </submittedName>
</protein>
<accession>A0A565BTJ3</accession>
<comment type="caution">
    <text evidence="2">The sequence shown here is derived from an EMBL/GenBank/DDBJ whole genome shotgun (WGS) entry which is preliminary data.</text>
</comment>
<reference evidence="2" key="1">
    <citation type="submission" date="2019-07" db="EMBL/GenBank/DDBJ databases">
        <authorList>
            <person name="Dittberner H."/>
        </authorList>
    </citation>
    <scope>NUCLEOTIDE SEQUENCE [LARGE SCALE GENOMIC DNA]</scope>
</reference>
<keyword evidence="3" id="KW-1185">Reference proteome</keyword>
<evidence type="ECO:0000313" key="3">
    <source>
        <dbReference type="Proteomes" id="UP000489600"/>
    </source>
</evidence>
<gene>
    <name evidence="2" type="ORF">ANE_LOCUS15143</name>
</gene>
<evidence type="ECO:0000256" key="1">
    <source>
        <dbReference type="SAM" id="MobiDB-lite"/>
    </source>
</evidence>
<dbReference type="EMBL" id="CABITT030000005">
    <property type="protein sequence ID" value="VVB04699.1"/>
    <property type="molecule type" value="Genomic_DNA"/>
</dbReference>
<name>A0A565BTJ3_9BRAS</name>
<dbReference type="AlphaFoldDB" id="A0A565BTJ3"/>
<feature type="region of interest" description="Disordered" evidence="1">
    <location>
        <begin position="1"/>
        <end position="28"/>
    </location>
</feature>